<keyword evidence="2" id="KW-1185">Reference proteome</keyword>
<dbReference type="Proteomes" id="UP001163603">
    <property type="component" value="Chromosome 14"/>
</dbReference>
<protein>
    <submittedName>
        <fullName evidence="1">Uncharacterized protein</fullName>
    </submittedName>
</protein>
<accession>A0ACC0X5C2</accession>
<comment type="caution">
    <text evidence="1">The sequence shown here is derived from an EMBL/GenBank/DDBJ whole genome shotgun (WGS) entry which is preliminary data.</text>
</comment>
<organism evidence="1 2">
    <name type="scientific">Pistacia integerrima</name>
    <dbReference type="NCBI Taxonomy" id="434235"/>
    <lineage>
        <taxon>Eukaryota</taxon>
        <taxon>Viridiplantae</taxon>
        <taxon>Streptophyta</taxon>
        <taxon>Embryophyta</taxon>
        <taxon>Tracheophyta</taxon>
        <taxon>Spermatophyta</taxon>
        <taxon>Magnoliopsida</taxon>
        <taxon>eudicotyledons</taxon>
        <taxon>Gunneridae</taxon>
        <taxon>Pentapetalae</taxon>
        <taxon>rosids</taxon>
        <taxon>malvids</taxon>
        <taxon>Sapindales</taxon>
        <taxon>Anacardiaceae</taxon>
        <taxon>Pistacia</taxon>
    </lineage>
</organism>
<evidence type="ECO:0000313" key="1">
    <source>
        <dbReference type="EMBL" id="KAJ0010056.1"/>
    </source>
</evidence>
<evidence type="ECO:0000313" key="2">
    <source>
        <dbReference type="Proteomes" id="UP001163603"/>
    </source>
</evidence>
<reference evidence="2" key="1">
    <citation type="journal article" date="2023" name="G3 (Bethesda)">
        <title>Genome assembly and association tests identify interacting loci associated with vigor, precocity, and sex in interspecific pistachio rootstocks.</title>
        <authorList>
            <person name="Palmer W."/>
            <person name="Jacygrad E."/>
            <person name="Sagayaradj S."/>
            <person name="Cavanaugh K."/>
            <person name="Han R."/>
            <person name="Bertier L."/>
            <person name="Beede B."/>
            <person name="Kafkas S."/>
            <person name="Golino D."/>
            <person name="Preece J."/>
            <person name="Michelmore R."/>
        </authorList>
    </citation>
    <scope>NUCLEOTIDE SEQUENCE [LARGE SCALE GENOMIC DNA]</scope>
</reference>
<gene>
    <name evidence="1" type="ORF">Pint_33697</name>
</gene>
<sequence>MILVWGNIVGNLALAALGPPCAFNPRLAVKWVANFVPRELWVLKAICHLGKLWSNWSMPLACRIYAMVFSCEPAVSSNIITLNLVDNWFAPCFSVFDQGMGEPLNNYASLVEAVRIMTGLPFQLSPKRITVSTETLDLQACQLHLIFLSRCPLPDNACSTSFSSGKTYGQQKIFIEYIMLDKVNDEEQHAHQLGKLLETFQVVVNLISFNSIGTLSQFNTSSEEKVSSFQKILRGTSNIWTTVRKQIGQDIMGACGQLVVNQTDKRSVENTGRMTDTGFWSLIIQL</sequence>
<dbReference type="EMBL" id="CM047749">
    <property type="protein sequence ID" value="KAJ0010056.1"/>
    <property type="molecule type" value="Genomic_DNA"/>
</dbReference>
<proteinExistence type="predicted"/>
<name>A0ACC0X5C2_9ROSI</name>